<evidence type="ECO:0000313" key="3">
    <source>
        <dbReference type="Proteomes" id="UP001500908"/>
    </source>
</evidence>
<reference evidence="3" key="1">
    <citation type="journal article" date="2019" name="Int. J. Syst. Evol. Microbiol.">
        <title>The Global Catalogue of Microorganisms (GCM) 10K type strain sequencing project: providing services to taxonomists for standard genome sequencing and annotation.</title>
        <authorList>
            <consortium name="The Broad Institute Genomics Platform"/>
            <consortium name="The Broad Institute Genome Sequencing Center for Infectious Disease"/>
            <person name="Wu L."/>
            <person name="Ma J."/>
        </authorList>
    </citation>
    <scope>NUCLEOTIDE SEQUENCE [LARGE SCALE GENOMIC DNA]</scope>
    <source>
        <strain evidence="3">JCM 17137</strain>
    </source>
</reference>
<feature type="compositionally biased region" description="Low complexity" evidence="1">
    <location>
        <begin position="1"/>
        <end position="12"/>
    </location>
</feature>
<evidence type="ECO:0000313" key="2">
    <source>
        <dbReference type="EMBL" id="GAA3755857.1"/>
    </source>
</evidence>
<dbReference type="EMBL" id="BAABDD010000022">
    <property type="protein sequence ID" value="GAA3755857.1"/>
    <property type="molecule type" value="Genomic_DNA"/>
</dbReference>
<gene>
    <name evidence="2" type="ORF">GCM10022402_37960</name>
</gene>
<comment type="caution">
    <text evidence="2">The sequence shown here is derived from an EMBL/GenBank/DDBJ whole genome shotgun (WGS) entry which is preliminary data.</text>
</comment>
<keyword evidence="3" id="KW-1185">Reference proteome</keyword>
<evidence type="ECO:0000256" key="1">
    <source>
        <dbReference type="SAM" id="MobiDB-lite"/>
    </source>
</evidence>
<name>A0ABP7G4S1_9ACTN</name>
<feature type="region of interest" description="Disordered" evidence="1">
    <location>
        <begin position="1"/>
        <end position="24"/>
    </location>
</feature>
<accession>A0ABP7G4S1</accession>
<proteinExistence type="predicted"/>
<protein>
    <submittedName>
        <fullName evidence="2">Uncharacterized protein</fullName>
    </submittedName>
</protein>
<organism evidence="2 3">
    <name type="scientific">Salinactinospora qingdaonensis</name>
    <dbReference type="NCBI Taxonomy" id="702744"/>
    <lineage>
        <taxon>Bacteria</taxon>
        <taxon>Bacillati</taxon>
        <taxon>Actinomycetota</taxon>
        <taxon>Actinomycetes</taxon>
        <taxon>Streptosporangiales</taxon>
        <taxon>Nocardiopsidaceae</taxon>
        <taxon>Salinactinospora</taxon>
    </lineage>
</organism>
<sequence length="67" mass="7208">MATLTSSASASSRAGPRFPGLRPEGQDVVVQMDIECDQKGVQVRVHSLSMGALRHVRSRFGKLPSTI</sequence>
<dbReference type="Proteomes" id="UP001500908">
    <property type="component" value="Unassembled WGS sequence"/>
</dbReference>